<dbReference type="Proteomes" id="UP001174691">
    <property type="component" value="Unassembled WGS sequence"/>
</dbReference>
<evidence type="ECO:0000313" key="4">
    <source>
        <dbReference type="Proteomes" id="UP001174691"/>
    </source>
</evidence>
<dbReference type="Pfam" id="PF01243">
    <property type="entry name" value="PNPOx_N"/>
    <property type="match status" value="1"/>
</dbReference>
<reference evidence="3" key="1">
    <citation type="submission" date="2022-07" db="EMBL/GenBank/DDBJ databases">
        <title>Fungi with potential for degradation of polypropylene.</title>
        <authorList>
            <person name="Gostincar C."/>
        </authorList>
    </citation>
    <scope>NUCLEOTIDE SEQUENCE</scope>
    <source>
        <strain evidence="3">EXF-13287</strain>
    </source>
</reference>
<accession>A0AA38RZT0</accession>
<evidence type="ECO:0000259" key="2">
    <source>
        <dbReference type="Pfam" id="PF01243"/>
    </source>
</evidence>
<feature type="domain" description="Pyridoxamine 5'-phosphate oxidase N-terminal" evidence="2">
    <location>
        <begin position="14"/>
        <end position="134"/>
    </location>
</feature>
<proteinExistence type="predicted"/>
<evidence type="ECO:0000313" key="3">
    <source>
        <dbReference type="EMBL" id="KAJ9161788.1"/>
    </source>
</evidence>
<dbReference type="InterPro" id="IPR012349">
    <property type="entry name" value="Split_barrel_FMN-bd"/>
</dbReference>
<gene>
    <name evidence="3" type="ORF">NKR19_g1853</name>
</gene>
<sequence length="283" mass="30858">MGAFYEAIPESLIKWILEQQMFWVATAPLSGSGHVNVSPKGGEYFGIIDARTFWYMELTGSGSETLAHLYEPGNGRITVMFSAFNGPPRIVRIFGKGRALENGTKEFQEFAAEHGVKTIPGTRSIIVVDVHQAGSSCGFSVPYYDFRAHRQTLNDLFRKRAESYEAGNEKDSILRYWAFKNAYSVDGLPSMKKGLEIGQTHDVEPMKKMVGPLAPRSPRGGGAAVAVRNVVVIALLSLVLGALLGLYGEVLTAVAASLLRSVRAGSRSEYIDWIPVVGSLAKK</sequence>
<name>A0AA38RZT0_9PEZI</name>
<evidence type="ECO:0000256" key="1">
    <source>
        <dbReference type="SAM" id="Phobius"/>
    </source>
</evidence>
<dbReference type="PANTHER" id="PTHR39336">
    <property type="entry name" value="PYRIDOXAMINE PHOSPHATE OXIDASE FAMILY PROTEIN (AFU_ORTHOLOGUE AFUA_6G11440)"/>
    <property type="match status" value="1"/>
</dbReference>
<feature type="transmembrane region" description="Helical" evidence="1">
    <location>
        <begin position="230"/>
        <end position="259"/>
    </location>
</feature>
<dbReference type="PANTHER" id="PTHR39336:SF3">
    <property type="entry name" value="PYRIDOXAMINE PHOSPHATE OXIDASE"/>
    <property type="match status" value="1"/>
</dbReference>
<keyword evidence="1" id="KW-1133">Transmembrane helix</keyword>
<dbReference type="EMBL" id="JANBVN010000018">
    <property type="protein sequence ID" value="KAJ9161788.1"/>
    <property type="molecule type" value="Genomic_DNA"/>
</dbReference>
<protein>
    <submittedName>
        <fullName evidence="3">Pyridoxamine phosphate oxidase</fullName>
    </submittedName>
</protein>
<dbReference type="SUPFAM" id="SSF50475">
    <property type="entry name" value="FMN-binding split barrel"/>
    <property type="match status" value="1"/>
</dbReference>
<dbReference type="Gene3D" id="2.30.110.10">
    <property type="entry name" value="Electron Transport, Fmn-binding Protein, Chain A"/>
    <property type="match status" value="1"/>
</dbReference>
<dbReference type="InterPro" id="IPR011576">
    <property type="entry name" value="Pyridox_Oxase_N"/>
</dbReference>
<keyword evidence="4" id="KW-1185">Reference proteome</keyword>
<keyword evidence="1" id="KW-0812">Transmembrane</keyword>
<comment type="caution">
    <text evidence="3">The sequence shown here is derived from an EMBL/GenBank/DDBJ whole genome shotgun (WGS) entry which is preliminary data.</text>
</comment>
<dbReference type="AlphaFoldDB" id="A0AA38RZT0"/>
<keyword evidence="1" id="KW-0472">Membrane</keyword>
<organism evidence="3 4">
    <name type="scientific">Coniochaeta hoffmannii</name>
    <dbReference type="NCBI Taxonomy" id="91930"/>
    <lineage>
        <taxon>Eukaryota</taxon>
        <taxon>Fungi</taxon>
        <taxon>Dikarya</taxon>
        <taxon>Ascomycota</taxon>
        <taxon>Pezizomycotina</taxon>
        <taxon>Sordariomycetes</taxon>
        <taxon>Sordariomycetidae</taxon>
        <taxon>Coniochaetales</taxon>
        <taxon>Coniochaetaceae</taxon>
        <taxon>Coniochaeta</taxon>
    </lineage>
</organism>